<name>A0ABQ2VJ34_9PSEU</name>
<sequence>MFVGALIFTSVFVLGVLSVAALIVWWFVTEAYGQHAGAGEGALSVGALKERISAEVQALVETPRPISQRPFPKLPVPGRDSAASVWTLPELVAA</sequence>
<keyword evidence="3" id="KW-1185">Reference proteome</keyword>
<dbReference type="EMBL" id="BMRE01000093">
    <property type="protein sequence ID" value="GGU84975.1"/>
    <property type="molecule type" value="Genomic_DNA"/>
</dbReference>
<dbReference type="RefSeq" id="WP_189259847.1">
    <property type="nucleotide sequence ID" value="NZ_BMRE01000093.1"/>
</dbReference>
<evidence type="ECO:0000313" key="2">
    <source>
        <dbReference type="EMBL" id="GGU84975.1"/>
    </source>
</evidence>
<protein>
    <submittedName>
        <fullName evidence="2">Uncharacterized protein</fullName>
    </submittedName>
</protein>
<organism evidence="2 3">
    <name type="scientific">Lentzea flava</name>
    <dbReference type="NCBI Taxonomy" id="103732"/>
    <lineage>
        <taxon>Bacteria</taxon>
        <taxon>Bacillati</taxon>
        <taxon>Actinomycetota</taxon>
        <taxon>Actinomycetes</taxon>
        <taxon>Pseudonocardiales</taxon>
        <taxon>Pseudonocardiaceae</taxon>
        <taxon>Lentzea</taxon>
    </lineage>
</organism>
<evidence type="ECO:0000313" key="3">
    <source>
        <dbReference type="Proteomes" id="UP000649573"/>
    </source>
</evidence>
<keyword evidence="1" id="KW-0812">Transmembrane</keyword>
<gene>
    <name evidence="2" type="ORF">GCM10010178_89110</name>
</gene>
<keyword evidence="1" id="KW-1133">Transmembrane helix</keyword>
<feature type="transmembrane region" description="Helical" evidence="1">
    <location>
        <begin position="6"/>
        <end position="28"/>
    </location>
</feature>
<dbReference type="Proteomes" id="UP000649573">
    <property type="component" value="Unassembled WGS sequence"/>
</dbReference>
<accession>A0ABQ2VJ34</accession>
<keyword evidence="1" id="KW-0472">Membrane</keyword>
<comment type="caution">
    <text evidence="2">The sequence shown here is derived from an EMBL/GenBank/DDBJ whole genome shotgun (WGS) entry which is preliminary data.</text>
</comment>
<reference evidence="3" key="1">
    <citation type="journal article" date="2019" name="Int. J. Syst. Evol. Microbiol.">
        <title>The Global Catalogue of Microorganisms (GCM) 10K type strain sequencing project: providing services to taxonomists for standard genome sequencing and annotation.</title>
        <authorList>
            <consortium name="The Broad Institute Genomics Platform"/>
            <consortium name="The Broad Institute Genome Sequencing Center for Infectious Disease"/>
            <person name="Wu L."/>
            <person name="Ma J."/>
        </authorList>
    </citation>
    <scope>NUCLEOTIDE SEQUENCE [LARGE SCALE GENOMIC DNA]</scope>
    <source>
        <strain evidence="3">JCM 3296</strain>
    </source>
</reference>
<proteinExistence type="predicted"/>
<evidence type="ECO:0000256" key="1">
    <source>
        <dbReference type="SAM" id="Phobius"/>
    </source>
</evidence>